<dbReference type="CDD" id="cd04181">
    <property type="entry name" value="NTP_transferase"/>
    <property type="match status" value="1"/>
</dbReference>
<evidence type="ECO:0000313" key="2">
    <source>
        <dbReference type="EMBL" id="MCD1296253.1"/>
    </source>
</evidence>
<dbReference type="RefSeq" id="WP_230743242.1">
    <property type="nucleotide sequence ID" value="NZ_PGCK01000015.1"/>
</dbReference>
<sequence length="231" mass="25431">MKAFILCGGRGERLKPITDNVPKPMVPVAGKPILEYQIDLLKKHGVDEAVLLVGWHGEAIENYFGDGSKFGMHIEYSYEDPNNRLGTAGPIKAAKDKIDGTFIVMNGDIISDMNISGIIAFHVGMDSWGTISMINMPSPYGIIDLDGTRITKFREKPVLPYKMNAGLYVLEPEVTEFLPDVGSIETEVFPKLADLGKLHGFDSTGIYWSDVGTHKDLDKVNKDVLSGVFKI</sequence>
<comment type="caution">
    <text evidence="2">The sequence shown here is derived from an EMBL/GenBank/DDBJ whole genome shotgun (WGS) entry which is preliminary data.</text>
</comment>
<dbReference type="InterPro" id="IPR005835">
    <property type="entry name" value="NTP_transferase_dom"/>
</dbReference>
<dbReference type="InterPro" id="IPR050486">
    <property type="entry name" value="Mannose-1P_guanyltransferase"/>
</dbReference>
<name>A0AAP2RF85_9EURY</name>
<dbReference type="PANTHER" id="PTHR22572">
    <property type="entry name" value="SUGAR-1-PHOSPHATE GUANYL TRANSFERASE"/>
    <property type="match status" value="1"/>
</dbReference>
<dbReference type="AlphaFoldDB" id="A0AAP2RF85"/>
<gene>
    <name evidence="2" type="ORF">CUJ83_14720</name>
</gene>
<protein>
    <submittedName>
        <fullName evidence="2">Nucleotidyltransferase</fullName>
    </submittedName>
</protein>
<reference evidence="2 3" key="1">
    <citation type="submission" date="2017-11" db="EMBL/GenBank/DDBJ databases">
        <title>Isolation and Characterization of Family Methanocellaceae Species from Potential Methane Hydrate Area Offshore Southwestern Taiwan.</title>
        <authorList>
            <person name="Zhang W.-L."/>
            <person name="Chen W.-C."/>
            <person name="Lai M.-C."/>
            <person name="Chen S.-C."/>
        </authorList>
    </citation>
    <scope>NUCLEOTIDE SEQUENCE [LARGE SCALE GENOMIC DNA]</scope>
    <source>
        <strain evidence="2 3">CWC-04</strain>
    </source>
</reference>
<dbReference type="Proteomes" id="UP001320159">
    <property type="component" value="Unassembled WGS sequence"/>
</dbReference>
<organism evidence="2 3">
    <name type="scientific">Methanooceanicella nereidis</name>
    <dbReference type="NCBI Taxonomy" id="2052831"/>
    <lineage>
        <taxon>Archaea</taxon>
        <taxon>Methanobacteriati</taxon>
        <taxon>Methanobacteriota</taxon>
        <taxon>Stenosarchaea group</taxon>
        <taxon>Methanomicrobia</taxon>
        <taxon>Methanocellales</taxon>
        <taxon>Methanocellaceae</taxon>
        <taxon>Methanooceanicella</taxon>
    </lineage>
</organism>
<dbReference type="EMBL" id="PGCK01000015">
    <property type="protein sequence ID" value="MCD1296253.1"/>
    <property type="molecule type" value="Genomic_DNA"/>
</dbReference>
<dbReference type="SUPFAM" id="SSF53448">
    <property type="entry name" value="Nucleotide-diphospho-sugar transferases"/>
    <property type="match status" value="1"/>
</dbReference>
<evidence type="ECO:0000259" key="1">
    <source>
        <dbReference type="Pfam" id="PF00483"/>
    </source>
</evidence>
<dbReference type="InterPro" id="IPR029044">
    <property type="entry name" value="Nucleotide-diphossugar_trans"/>
</dbReference>
<proteinExistence type="predicted"/>
<dbReference type="Pfam" id="PF00483">
    <property type="entry name" value="NTP_transferase"/>
    <property type="match status" value="1"/>
</dbReference>
<accession>A0AAP2RF85</accession>
<feature type="domain" description="Nucleotidyl transferase" evidence="1">
    <location>
        <begin position="2"/>
        <end position="225"/>
    </location>
</feature>
<keyword evidence="3" id="KW-1185">Reference proteome</keyword>
<dbReference type="Gene3D" id="3.90.550.10">
    <property type="entry name" value="Spore Coat Polysaccharide Biosynthesis Protein SpsA, Chain A"/>
    <property type="match status" value="1"/>
</dbReference>
<evidence type="ECO:0000313" key="3">
    <source>
        <dbReference type="Proteomes" id="UP001320159"/>
    </source>
</evidence>